<dbReference type="SUPFAM" id="SSF90123">
    <property type="entry name" value="ABC transporter transmembrane region"/>
    <property type="match status" value="2"/>
</dbReference>
<reference evidence="23" key="2">
    <citation type="submission" date="2025-09" db="UniProtKB">
        <authorList>
            <consortium name="Ensembl"/>
        </authorList>
    </citation>
    <scope>IDENTIFICATION</scope>
</reference>
<dbReference type="EC" id="7.6.2.3" evidence="13"/>
<dbReference type="GeneTree" id="ENSGT00940000157145"/>
<dbReference type="InterPro" id="IPR050173">
    <property type="entry name" value="ABC_transporter_C-like"/>
</dbReference>
<dbReference type="CDD" id="cd03250">
    <property type="entry name" value="ABCC_MRP_domain1"/>
    <property type="match status" value="1"/>
</dbReference>
<dbReference type="InterPro" id="IPR017871">
    <property type="entry name" value="ABC_transporter-like_CS"/>
</dbReference>
<evidence type="ECO:0000256" key="3">
    <source>
        <dbReference type="ARBA" id="ARBA00022448"/>
    </source>
</evidence>
<evidence type="ECO:0000256" key="20">
    <source>
        <dbReference type="SAM" id="Phobius"/>
    </source>
</evidence>
<evidence type="ECO:0000256" key="10">
    <source>
        <dbReference type="ARBA" id="ARBA00022989"/>
    </source>
</evidence>
<name>A0A8D0DKV9_SALMN</name>
<comment type="similarity">
    <text evidence="2">Belongs to the ABC transporter superfamily. ABCC family. Conjugate transporter (TC 3.A.1.208) subfamily.</text>
</comment>
<keyword evidence="4" id="KW-0597">Phosphoprotein</keyword>
<feature type="transmembrane region" description="Helical" evidence="20">
    <location>
        <begin position="90"/>
        <end position="108"/>
    </location>
</feature>
<sequence>MLHDKPPPPKLLRPPTCRRRRSPHPSSASGDRNQTWDSDAPRFTSCFQNIVLLWFPCLYLWLAFPFYLLYLQKHSRGYIRMSAIFKTKMVLGLALVLLCFSRTLYTLWEISRGIPRAPAVVISPALHMGTMVIPTRFAQIFNRLALLSRLLWKGYKQPLTTEDLWSLAEENSSEEIVAKVGAAWRKNREAPEYGPSKALLKAFWSAFGTSFLVGTLSLAIADVFLFLIPETLRWFIADPEAPRWKGYLFAALLFSLGCLQTVFEQQYMYRCLVLGVRLRTAVSGLVYRKILVMSSAARQTTTTGEIVNLVSVDVQKLMDAIIYLNGTWLAPVRILICFVFLWQLLGPSALTAIAVFLFLLPLNFVISKKRSHFQEAQMKYKDDRAKLTSAALGDIKILKLHGWEKKFMEKILDIRSQELQALKKSQFLFSLSLTSFHSSTFLMTFIMFTVYTLADAGNILNAQKVFVSLALVNILDRAHSFLPFSINAVVQVRLQLPRDPEAHRNTRPWPTPHCISLENGTYTWSTGGSPCLKRINLTIPHGSLCAVVGPVGAGKSSLLSALLGELQRMEGSLRMKGTVAFVPQKPWVQGATMEENITFGQRVDRNWYKRVIDACALQPDLDSFLAGSQTKIGEKGVNISGGQKQRLSLARAVYRRADICLLDDPLSSVDAQVGQHIFERAIGPNGLLKNKTRILVTSAVQFLPQMDNIIVIVNGVISEMGTFQELLQRQGAFADFLKSHSADRAEEKEGKEKQTSASPKPKTKNKIFCISGYILTQMVRKDISRFLSYLKYLRAAGGLLWACTVLCFAWQQGASFCRGLWLSLWAGDPVRNGTQQNTRLRLGVFFFLGLAQGKFGSVAAVFLAGVVASRKLFRQFLWDVVRSPMAFFDVTPSGNLLNRFSKETDSIDCIIPDKLKSLLGFLFNLLEICTVITMATPLAVVAIIPLTALYAVFQNFFVITSCQLKRLEAASRSPIYSHISETFQGTDVIRAYKDQQRFMAQNDFKVDRNQRASFPAVVADRWLATNTEFLGNSLVLCAALLAVANKGHLSPGTVGFSVSWALQITGVLNWMIRSLAELDNTIVSVERMEDYSKTPKEAPWSLSSHFLHENWPSEGAIVFRRYSLRYRPDLELALKSINIKINGREKIGIAGRTGAGKSSLAAGIVRLVEAAEGEILIDGVNIAHVGLHDLRRSITVIPQDPVLFSGSLRMNLDPLDTSSDEEIWAALEQTLLKNFVLDLPDQLAYECSEGGLNLSVGQRQLICLARALLQKAKILVLDEATAAMDLETELRVRSTVRTLFRECTVLTIAHRVNTIMDHDRILVIESGQVAEFDTPEALIAQKGLFYRMAEESGLV</sequence>
<comment type="function">
    <text evidence="16">Mediates the release of nucleoside triphosphates, predominantly ATP, into the circulation, where it is rapidly converted into AMP and the mineralization inhibitor inorganic pyrophosphate (PPi) by the ecto-enzyme ectonucleotide pyrophosphatase phosphodiesterase 1 (ENPP1), therefore playing a role in PPi homeostasis.</text>
</comment>
<dbReference type="Proteomes" id="UP000694421">
    <property type="component" value="Unplaced"/>
</dbReference>
<keyword evidence="3" id="KW-0813">Transport</keyword>
<dbReference type="Gene3D" id="1.20.1560.10">
    <property type="entry name" value="ABC transporter type 1, transmembrane domain"/>
    <property type="match status" value="2"/>
</dbReference>
<dbReference type="FunFam" id="3.40.50.300:FF:000450">
    <property type="entry name" value="ABC transporter C family member 2"/>
    <property type="match status" value="1"/>
</dbReference>
<evidence type="ECO:0000259" key="21">
    <source>
        <dbReference type="PROSITE" id="PS50893"/>
    </source>
</evidence>
<keyword evidence="7" id="KW-0547">Nucleotide-binding</keyword>
<dbReference type="InterPro" id="IPR027417">
    <property type="entry name" value="P-loop_NTPase"/>
</dbReference>
<evidence type="ECO:0000256" key="6">
    <source>
        <dbReference type="ARBA" id="ARBA00022737"/>
    </source>
</evidence>
<evidence type="ECO:0000256" key="4">
    <source>
        <dbReference type="ARBA" id="ARBA00022553"/>
    </source>
</evidence>
<dbReference type="PROSITE" id="PS50929">
    <property type="entry name" value="ABC_TM1F"/>
    <property type="match status" value="2"/>
</dbReference>
<evidence type="ECO:0000256" key="9">
    <source>
        <dbReference type="ARBA" id="ARBA00022967"/>
    </source>
</evidence>
<dbReference type="CDD" id="cd18603">
    <property type="entry name" value="ABC_6TM_MRP1_2_3_6_D2_like"/>
    <property type="match status" value="1"/>
</dbReference>
<dbReference type="PANTHER" id="PTHR24223:SF339">
    <property type="entry name" value="ATP-BINDING CASSETTE SUB-FAMILY C MEMBER 6"/>
    <property type="match status" value="1"/>
</dbReference>
<keyword evidence="6" id="KW-0677">Repeat</keyword>
<dbReference type="Pfam" id="PF00664">
    <property type="entry name" value="ABC_membrane"/>
    <property type="match status" value="2"/>
</dbReference>
<dbReference type="FunFam" id="1.20.1560.10:FF:000032">
    <property type="entry name" value="ATP-binding cassette sub-family C member 6"/>
    <property type="match status" value="1"/>
</dbReference>
<dbReference type="SMART" id="SM00382">
    <property type="entry name" value="AAA"/>
    <property type="match status" value="2"/>
</dbReference>
<feature type="transmembrane region" description="Helical" evidence="20">
    <location>
        <begin position="202"/>
        <end position="226"/>
    </location>
</feature>
<evidence type="ECO:0000256" key="2">
    <source>
        <dbReference type="ARBA" id="ARBA00009726"/>
    </source>
</evidence>
<feature type="domain" description="ABC transmembrane type-1" evidence="22">
    <location>
        <begin position="855"/>
        <end position="1080"/>
    </location>
</feature>
<dbReference type="GO" id="GO:0005524">
    <property type="term" value="F:ATP binding"/>
    <property type="evidence" value="ECO:0007669"/>
    <property type="project" value="UniProtKB-KW"/>
</dbReference>
<evidence type="ECO:0000256" key="14">
    <source>
        <dbReference type="ARBA" id="ARBA00034696"/>
    </source>
</evidence>
<evidence type="ECO:0000256" key="15">
    <source>
        <dbReference type="ARBA" id="ARBA00047523"/>
    </source>
</evidence>
<dbReference type="SUPFAM" id="SSF52540">
    <property type="entry name" value="P-loop containing nucleoside triphosphate hydrolases"/>
    <property type="match status" value="2"/>
</dbReference>
<evidence type="ECO:0000256" key="19">
    <source>
        <dbReference type="SAM" id="MobiDB-lite"/>
    </source>
</evidence>
<dbReference type="GO" id="GO:0016323">
    <property type="term" value="C:basolateral plasma membrane"/>
    <property type="evidence" value="ECO:0007669"/>
    <property type="project" value="UniProtKB-SubCell"/>
</dbReference>
<evidence type="ECO:0000256" key="16">
    <source>
        <dbReference type="ARBA" id="ARBA00053331"/>
    </source>
</evidence>
<proteinExistence type="inferred from homology"/>
<dbReference type="InterPro" id="IPR036640">
    <property type="entry name" value="ABC1_TM_sf"/>
</dbReference>
<dbReference type="InterPro" id="IPR003593">
    <property type="entry name" value="AAA+_ATPase"/>
</dbReference>
<dbReference type="GO" id="GO:0015431">
    <property type="term" value="F:ABC-type glutathione S-conjugate transporter activity"/>
    <property type="evidence" value="ECO:0007669"/>
    <property type="project" value="UniProtKB-EC"/>
</dbReference>
<keyword evidence="8" id="KW-0067">ATP-binding</keyword>
<keyword evidence="24" id="KW-1185">Reference proteome</keyword>
<evidence type="ECO:0000256" key="7">
    <source>
        <dbReference type="ARBA" id="ARBA00022741"/>
    </source>
</evidence>
<dbReference type="FunFam" id="1.20.1560.10:FF:000001">
    <property type="entry name" value="ATP-binding cassette subfamily C member 1"/>
    <property type="match status" value="1"/>
</dbReference>
<evidence type="ECO:0000256" key="17">
    <source>
        <dbReference type="ARBA" id="ARBA00069160"/>
    </source>
</evidence>
<feature type="transmembrane region" description="Helical" evidence="20">
    <location>
        <begin position="921"/>
        <end position="953"/>
    </location>
</feature>
<organism evidence="23 24">
    <name type="scientific">Salvator merianae</name>
    <name type="common">Argentine black and white tegu</name>
    <name type="synonym">Tupinambis merianae</name>
    <dbReference type="NCBI Taxonomy" id="96440"/>
    <lineage>
        <taxon>Eukaryota</taxon>
        <taxon>Metazoa</taxon>
        <taxon>Chordata</taxon>
        <taxon>Craniata</taxon>
        <taxon>Vertebrata</taxon>
        <taxon>Euteleostomi</taxon>
        <taxon>Lepidosauria</taxon>
        <taxon>Squamata</taxon>
        <taxon>Bifurcata</taxon>
        <taxon>Unidentata</taxon>
        <taxon>Episquamata</taxon>
        <taxon>Laterata</taxon>
        <taxon>Teiioidea</taxon>
        <taxon>Teiidae</taxon>
        <taxon>Salvator</taxon>
    </lineage>
</organism>
<evidence type="ECO:0000256" key="5">
    <source>
        <dbReference type="ARBA" id="ARBA00022692"/>
    </source>
</evidence>
<dbReference type="CDD" id="cd18595">
    <property type="entry name" value="ABC_6TM_MRP1_2_3_6_D1_like"/>
    <property type="match status" value="1"/>
</dbReference>
<comment type="catalytic activity">
    <reaction evidence="15">
        <text>leukotriene C4(in) + ATP + H2O = leukotriene C4(out) + ADP + phosphate + H(+)</text>
        <dbReference type="Rhea" id="RHEA:38963"/>
        <dbReference type="ChEBI" id="CHEBI:15377"/>
        <dbReference type="ChEBI" id="CHEBI:15378"/>
        <dbReference type="ChEBI" id="CHEBI:30616"/>
        <dbReference type="ChEBI" id="CHEBI:43474"/>
        <dbReference type="ChEBI" id="CHEBI:57973"/>
        <dbReference type="ChEBI" id="CHEBI:456216"/>
    </reaction>
    <physiologicalReaction direction="left-to-right" evidence="15">
        <dbReference type="Rhea" id="RHEA:38964"/>
    </physiologicalReaction>
</comment>
<feature type="region of interest" description="Disordered" evidence="19">
    <location>
        <begin position="1"/>
        <end position="35"/>
    </location>
</feature>
<evidence type="ECO:0000256" key="8">
    <source>
        <dbReference type="ARBA" id="ARBA00022840"/>
    </source>
</evidence>
<feature type="transmembrane region" description="Helical" evidence="20">
    <location>
        <begin position="51"/>
        <end position="70"/>
    </location>
</feature>
<feature type="transmembrane region" description="Helical" evidence="20">
    <location>
        <begin position="348"/>
        <end position="366"/>
    </location>
</feature>
<evidence type="ECO:0000256" key="1">
    <source>
        <dbReference type="ARBA" id="ARBA00004554"/>
    </source>
</evidence>
<reference evidence="23" key="1">
    <citation type="submission" date="2025-08" db="UniProtKB">
        <authorList>
            <consortium name="Ensembl"/>
        </authorList>
    </citation>
    <scope>IDENTIFICATION</scope>
</reference>
<keyword evidence="11 20" id="KW-0472">Membrane</keyword>
<evidence type="ECO:0000256" key="13">
    <source>
        <dbReference type="ARBA" id="ARBA00024220"/>
    </source>
</evidence>
<feature type="transmembrane region" description="Helical" evidence="20">
    <location>
        <begin position="246"/>
        <end position="263"/>
    </location>
</feature>
<dbReference type="InterPro" id="IPR003439">
    <property type="entry name" value="ABC_transporter-like_ATP-bd"/>
</dbReference>
<evidence type="ECO:0000256" key="12">
    <source>
        <dbReference type="ARBA" id="ARBA00023180"/>
    </source>
</evidence>
<accession>A0A8D0DKV9</accession>
<feature type="domain" description="ABC transporter" evidence="21">
    <location>
        <begin position="1119"/>
        <end position="1351"/>
    </location>
</feature>
<dbReference type="PROSITE" id="PS00211">
    <property type="entry name" value="ABC_TRANSPORTER_1"/>
    <property type="match status" value="2"/>
</dbReference>
<feature type="transmembrane region" description="Helical" evidence="20">
    <location>
        <begin position="427"/>
        <end position="454"/>
    </location>
</feature>
<dbReference type="CDD" id="cd03244">
    <property type="entry name" value="ABCC_MRP_domain2"/>
    <property type="match status" value="1"/>
</dbReference>
<feature type="compositionally biased region" description="Basic and acidic residues" evidence="19">
    <location>
        <begin position="743"/>
        <end position="754"/>
    </location>
</feature>
<evidence type="ECO:0000256" key="11">
    <source>
        <dbReference type="ARBA" id="ARBA00023136"/>
    </source>
</evidence>
<comment type="subcellular location">
    <subcellularLocation>
        <location evidence="14">Basal cell membrane</location>
        <topology evidence="14">Multi-pass membrane protein</topology>
    </subcellularLocation>
    <subcellularLocation>
        <location evidence="1">Basolateral cell membrane</location>
        <topology evidence="1">Multi-pass membrane protein</topology>
    </subcellularLocation>
</comment>
<keyword evidence="12" id="KW-0325">Glycoprotein</keyword>
<keyword evidence="5 20" id="KW-0812">Transmembrane</keyword>
<evidence type="ECO:0000313" key="23">
    <source>
        <dbReference type="Ensembl" id="ENSSMRP00000005247.1"/>
    </source>
</evidence>
<dbReference type="PROSITE" id="PS50893">
    <property type="entry name" value="ABC_TRANSPORTER_2"/>
    <property type="match status" value="2"/>
</dbReference>
<evidence type="ECO:0000259" key="22">
    <source>
        <dbReference type="PROSITE" id="PS50929"/>
    </source>
</evidence>
<protein>
    <recommendedName>
        <fullName evidence="17">ATP-binding cassette sub-family C member 6</fullName>
        <ecNumber evidence="13">7.6.2.3</ecNumber>
    </recommendedName>
    <alternativeName>
        <fullName evidence="18">Multidrug resistance-associated protein 6</fullName>
    </alternativeName>
</protein>
<dbReference type="PANTHER" id="PTHR24223">
    <property type="entry name" value="ATP-BINDING CASSETTE SUB-FAMILY C"/>
    <property type="match status" value="1"/>
</dbReference>
<evidence type="ECO:0000313" key="24">
    <source>
        <dbReference type="Proteomes" id="UP000694421"/>
    </source>
</evidence>
<dbReference type="GO" id="GO:0055062">
    <property type="term" value="P:phosphate ion homeostasis"/>
    <property type="evidence" value="ECO:0007669"/>
    <property type="project" value="UniProtKB-ARBA"/>
</dbReference>
<keyword evidence="10 20" id="KW-1133">Transmembrane helix</keyword>
<dbReference type="Pfam" id="PF00005">
    <property type="entry name" value="ABC_tran"/>
    <property type="match status" value="2"/>
</dbReference>
<feature type="region of interest" description="Disordered" evidence="19">
    <location>
        <begin position="743"/>
        <end position="762"/>
    </location>
</feature>
<evidence type="ECO:0000256" key="18">
    <source>
        <dbReference type="ARBA" id="ARBA00082794"/>
    </source>
</evidence>
<feature type="domain" description="ABC transporter" evidence="21">
    <location>
        <begin position="515"/>
        <end position="739"/>
    </location>
</feature>
<dbReference type="Ensembl" id="ENSSMRT00000006176.1">
    <property type="protein sequence ID" value="ENSSMRP00000005247.1"/>
    <property type="gene ID" value="ENSSMRG00000000658.1"/>
</dbReference>
<dbReference type="InterPro" id="IPR011527">
    <property type="entry name" value="ABC1_TM_dom"/>
</dbReference>
<feature type="transmembrane region" description="Helical" evidence="20">
    <location>
        <begin position="844"/>
        <end position="868"/>
    </location>
</feature>
<feature type="domain" description="ABC transmembrane type-1" evidence="22">
    <location>
        <begin position="212"/>
        <end position="491"/>
    </location>
</feature>
<dbReference type="GO" id="GO:0016887">
    <property type="term" value="F:ATP hydrolysis activity"/>
    <property type="evidence" value="ECO:0007669"/>
    <property type="project" value="InterPro"/>
</dbReference>
<keyword evidence="9" id="KW-1278">Translocase</keyword>
<feature type="transmembrane region" description="Helical" evidence="20">
    <location>
        <begin position="321"/>
        <end position="342"/>
    </location>
</feature>
<dbReference type="Gene3D" id="3.40.50.300">
    <property type="entry name" value="P-loop containing nucleotide triphosphate hydrolases"/>
    <property type="match status" value="2"/>
</dbReference>
<dbReference type="FunFam" id="3.40.50.300:FF:000074">
    <property type="entry name" value="Multidrug resistance-associated protein 5 isoform 1"/>
    <property type="match status" value="1"/>
</dbReference>